<dbReference type="SUPFAM" id="SSF51905">
    <property type="entry name" value="FAD/NAD(P)-binding domain"/>
    <property type="match status" value="1"/>
</dbReference>
<sequence>MSSDSDGTGVTDSRLSLIKGIKGVRVVDANILPSIPGCHPQGPVYAVGEKGAQLIKEDHGLA</sequence>
<dbReference type="AlphaFoldDB" id="A0A4S8M0V5"/>
<dbReference type="InterPro" id="IPR007867">
    <property type="entry name" value="GMC_OxRtase_C"/>
</dbReference>
<organism evidence="4 5">
    <name type="scientific">Dendrothele bispora (strain CBS 962.96)</name>
    <dbReference type="NCBI Taxonomy" id="1314807"/>
    <lineage>
        <taxon>Eukaryota</taxon>
        <taxon>Fungi</taxon>
        <taxon>Dikarya</taxon>
        <taxon>Basidiomycota</taxon>
        <taxon>Agaricomycotina</taxon>
        <taxon>Agaricomycetes</taxon>
        <taxon>Agaricomycetidae</taxon>
        <taxon>Agaricales</taxon>
        <taxon>Agaricales incertae sedis</taxon>
        <taxon>Dendrothele</taxon>
    </lineage>
</organism>
<dbReference type="Gene3D" id="3.50.50.60">
    <property type="entry name" value="FAD/NAD(P)-binding domain"/>
    <property type="match status" value="1"/>
</dbReference>
<comment type="similarity">
    <text evidence="2">Belongs to the GMC oxidoreductase family.</text>
</comment>
<dbReference type="Pfam" id="PF05199">
    <property type="entry name" value="GMC_oxred_C"/>
    <property type="match status" value="1"/>
</dbReference>
<dbReference type="GO" id="GO:0016614">
    <property type="term" value="F:oxidoreductase activity, acting on CH-OH group of donors"/>
    <property type="evidence" value="ECO:0007669"/>
    <property type="project" value="InterPro"/>
</dbReference>
<dbReference type="OrthoDB" id="269227at2759"/>
<dbReference type="GO" id="GO:0050660">
    <property type="term" value="F:flavin adenine dinucleotide binding"/>
    <property type="evidence" value="ECO:0007669"/>
    <property type="project" value="InterPro"/>
</dbReference>
<evidence type="ECO:0000313" key="4">
    <source>
        <dbReference type="EMBL" id="THU95431.1"/>
    </source>
</evidence>
<evidence type="ECO:0000256" key="1">
    <source>
        <dbReference type="ARBA" id="ARBA00001974"/>
    </source>
</evidence>
<evidence type="ECO:0000313" key="5">
    <source>
        <dbReference type="Proteomes" id="UP000297245"/>
    </source>
</evidence>
<feature type="domain" description="Glucose-methanol-choline oxidoreductase C-terminal" evidence="3">
    <location>
        <begin position="1"/>
        <end position="48"/>
    </location>
</feature>
<proteinExistence type="inferred from homology"/>
<dbReference type="Proteomes" id="UP000297245">
    <property type="component" value="Unassembled WGS sequence"/>
</dbReference>
<keyword evidence="5" id="KW-1185">Reference proteome</keyword>
<comment type="cofactor">
    <cofactor evidence="1">
        <name>FAD</name>
        <dbReference type="ChEBI" id="CHEBI:57692"/>
    </cofactor>
</comment>
<accession>A0A4S8M0V5</accession>
<dbReference type="InterPro" id="IPR012132">
    <property type="entry name" value="GMC_OxRdtase"/>
</dbReference>
<evidence type="ECO:0000259" key="3">
    <source>
        <dbReference type="Pfam" id="PF05199"/>
    </source>
</evidence>
<dbReference type="InterPro" id="IPR036188">
    <property type="entry name" value="FAD/NAD-bd_sf"/>
</dbReference>
<protein>
    <recommendedName>
        <fullName evidence="3">Glucose-methanol-choline oxidoreductase C-terminal domain-containing protein</fullName>
    </recommendedName>
</protein>
<name>A0A4S8M0V5_DENBC</name>
<dbReference type="EMBL" id="ML179200">
    <property type="protein sequence ID" value="THU95431.1"/>
    <property type="molecule type" value="Genomic_DNA"/>
</dbReference>
<dbReference type="PANTHER" id="PTHR11552">
    <property type="entry name" value="GLUCOSE-METHANOL-CHOLINE GMC OXIDOREDUCTASE"/>
    <property type="match status" value="1"/>
</dbReference>
<gene>
    <name evidence="4" type="ORF">K435DRAFT_859568</name>
</gene>
<reference evidence="4 5" key="1">
    <citation type="journal article" date="2019" name="Nat. Ecol. Evol.">
        <title>Megaphylogeny resolves global patterns of mushroom evolution.</title>
        <authorList>
            <person name="Varga T."/>
            <person name="Krizsan K."/>
            <person name="Foldi C."/>
            <person name="Dima B."/>
            <person name="Sanchez-Garcia M."/>
            <person name="Sanchez-Ramirez S."/>
            <person name="Szollosi G.J."/>
            <person name="Szarkandi J.G."/>
            <person name="Papp V."/>
            <person name="Albert L."/>
            <person name="Andreopoulos W."/>
            <person name="Angelini C."/>
            <person name="Antonin V."/>
            <person name="Barry K.W."/>
            <person name="Bougher N.L."/>
            <person name="Buchanan P."/>
            <person name="Buyck B."/>
            <person name="Bense V."/>
            <person name="Catcheside P."/>
            <person name="Chovatia M."/>
            <person name="Cooper J."/>
            <person name="Damon W."/>
            <person name="Desjardin D."/>
            <person name="Finy P."/>
            <person name="Geml J."/>
            <person name="Haridas S."/>
            <person name="Hughes K."/>
            <person name="Justo A."/>
            <person name="Karasinski D."/>
            <person name="Kautmanova I."/>
            <person name="Kiss B."/>
            <person name="Kocsube S."/>
            <person name="Kotiranta H."/>
            <person name="LaButti K.M."/>
            <person name="Lechner B.E."/>
            <person name="Liimatainen K."/>
            <person name="Lipzen A."/>
            <person name="Lukacs Z."/>
            <person name="Mihaltcheva S."/>
            <person name="Morgado L.N."/>
            <person name="Niskanen T."/>
            <person name="Noordeloos M.E."/>
            <person name="Ohm R.A."/>
            <person name="Ortiz-Santana B."/>
            <person name="Ovrebo C."/>
            <person name="Racz N."/>
            <person name="Riley R."/>
            <person name="Savchenko A."/>
            <person name="Shiryaev A."/>
            <person name="Soop K."/>
            <person name="Spirin V."/>
            <person name="Szebenyi C."/>
            <person name="Tomsovsky M."/>
            <person name="Tulloss R.E."/>
            <person name="Uehling J."/>
            <person name="Grigoriev I.V."/>
            <person name="Vagvolgyi C."/>
            <person name="Papp T."/>
            <person name="Martin F.M."/>
            <person name="Miettinen O."/>
            <person name="Hibbett D.S."/>
            <person name="Nagy L.G."/>
        </authorList>
    </citation>
    <scope>NUCLEOTIDE SEQUENCE [LARGE SCALE GENOMIC DNA]</scope>
    <source>
        <strain evidence="4 5">CBS 962.96</strain>
    </source>
</reference>
<dbReference type="PANTHER" id="PTHR11552:SF147">
    <property type="entry name" value="CHOLINE DEHYDROGENASE, MITOCHONDRIAL"/>
    <property type="match status" value="1"/>
</dbReference>
<evidence type="ECO:0000256" key="2">
    <source>
        <dbReference type="ARBA" id="ARBA00010790"/>
    </source>
</evidence>